<dbReference type="GO" id="GO:0050660">
    <property type="term" value="F:flavin adenine dinucleotide binding"/>
    <property type="evidence" value="ECO:0007669"/>
    <property type="project" value="InterPro"/>
</dbReference>
<dbReference type="InterPro" id="IPR037069">
    <property type="entry name" value="AcylCoA_DH/ox_N_sf"/>
</dbReference>
<organism evidence="5">
    <name type="scientific">Streptomyces sp. R39</name>
    <dbReference type="NCBI Taxonomy" id="3238631"/>
    <lineage>
        <taxon>Bacteria</taxon>
        <taxon>Bacillati</taxon>
        <taxon>Actinomycetota</taxon>
        <taxon>Actinomycetes</taxon>
        <taxon>Kitasatosporales</taxon>
        <taxon>Streptomycetaceae</taxon>
        <taxon>Streptomyces</taxon>
    </lineage>
</organism>
<feature type="domain" description="Acyl-CoA dehydrogenase C-terminal" evidence="4">
    <location>
        <begin position="232"/>
        <end position="364"/>
    </location>
</feature>
<dbReference type="SUPFAM" id="SSF56645">
    <property type="entry name" value="Acyl-CoA dehydrogenase NM domain-like"/>
    <property type="match status" value="1"/>
</dbReference>
<reference evidence="5" key="1">
    <citation type="submission" date="2024-07" db="EMBL/GenBank/DDBJ databases">
        <authorList>
            <person name="Yu S.T."/>
        </authorList>
    </citation>
    <scope>NUCLEOTIDE SEQUENCE</scope>
    <source>
        <strain evidence="5">R39</strain>
    </source>
</reference>
<evidence type="ECO:0000256" key="2">
    <source>
        <dbReference type="ARBA" id="ARBA00049661"/>
    </source>
</evidence>
<dbReference type="Gene3D" id="2.40.110.10">
    <property type="entry name" value="Butyryl-CoA Dehydrogenase, subunit A, domain 2"/>
    <property type="match status" value="1"/>
</dbReference>
<dbReference type="SUPFAM" id="SSF47203">
    <property type="entry name" value="Acyl-CoA dehydrogenase C-terminal domain-like"/>
    <property type="match status" value="1"/>
</dbReference>
<keyword evidence="1" id="KW-0560">Oxidoreductase</keyword>
<evidence type="ECO:0000259" key="4">
    <source>
        <dbReference type="Pfam" id="PF08028"/>
    </source>
</evidence>
<name>A0AB39R755_9ACTN</name>
<dbReference type="Pfam" id="PF02771">
    <property type="entry name" value="Acyl-CoA_dh_N"/>
    <property type="match status" value="1"/>
</dbReference>
<evidence type="ECO:0000256" key="1">
    <source>
        <dbReference type="ARBA" id="ARBA00023002"/>
    </source>
</evidence>
<sequence>MSIDAVDMRPAGVEPVARAVALATTLAEHAAETEQSGRLAPASVAAVRDAGLLALTVPRELGGLGADLRTLAQVAMALGAACPSTAWVTSLSCFSKKSVGAGLRGPVRSAYFADPHALVCATAVAEGHGRQSADGLRLSGRWRMASGCEDAAWAFLIVPVLRQDTPAGVGTALVPVGDLVVERSWRSAGLAGTGSHTLLAEDVVVPPEYTTSPADRCTPPPAAVTVGAVVAHLAPMIGAAHGALAVLQGVLAGTRAPSQTTYSRLVDSPLARHRFGQASHLIDTATRRVLDVAGQLDATDPAHPVPSLERTQLRMRLVSAAAECRQAVEWLLDLHGAGGFDPGNPLQRFWRDVSVGTRYAGLNPYVTEEDHDRLLLGIEPPVSLAL</sequence>
<dbReference type="GO" id="GO:0016712">
    <property type="term" value="F:oxidoreductase activity, acting on paired donors, with incorporation or reduction of molecular oxygen, reduced flavin or flavoprotein as one donor, and incorporation of one atom of oxygen"/>
    <property type="evidence" value="ECO:0007669"/>
    <property type="project" value="TreeGrafter"/>
</dbReference>
<dbReference type="EMBL" id="CP163441">
    <property type="protein sequence ID" value="XDQ48844.1"/>
    <property type="molecule type" value="Genomic_DNA"/>
</dbReference>
<proteinExistence type="inferred from homology"/>
<feature type="domain" description="Acyl-CoA dehydrogenase/oxidase N-terminal" evidence="3">
    <location>
        <begin position="23"/>
        <end position="91"/>
    </location>
</feature>
<evidence type="ECO:0000313" key="5">
    <source>
        <dbReference type="EMBL" id="XDQ48844.1"/>
    </source>
</evidence>
<dbReference type="InterPro" id="IPR046373">
    <property type="entry name" value="Acyl-CoA_Oxase/DH_mid-dom_sf"/>
</dbReference>
<evidence type="ECO:0000259" key="3">
    <source>
        <dbReference type="Pfam" id="PF02771"/>
    </source>
</evidence>
<gene>
    <name evidence="5" type="ORF">AB5J52_44920</name>
</gene>
<dbReference type="InterPro" id="IPR013107">
    <property type="entry name" value="Acyl-CoA_DH_C"/>
</dbReference>
<dbReference type="RefSeq" id="WP_369227549.1">
    <property type="nucleotide sequence ID" value="NZ_CP163441.1"/>
</dbReference>
<dbReference type="PANTHER" id="PTHR48083:SF19">
    <property type="entry name" value="FLAVIN-DEPENDENT MONOOXYGENASE, OXYGENASE SUBUNIT HSAA"/>
    <property type="match status" value="1"/>
</dbReference>
<dbReference type="InterPro" id="IPR013786">
    <property type="entry name" value="AcylCoA_DH/ox_N"/>
</dbReference>
<dbReference type="PIRSF" id="PIRSF016578">
    <property type="entry name" value="HsaA"/>
    <property type="match status" value="1"/>
</dbReference>
<protein>
    <submittedName>
        <fullName evidence="5">Acyl-CoA dehydrogenase family protein</fullName>
    </submittedName>
</protein>
<dbReference type="Pfam" id="PF08028">
    <property type="entry name" value="Acyl-CoA_dh_2"/>
    <property type="match status" value="1"/>
</dbReference>
<dbReference type="GO" id="GO:0003995">
    <property type="term" value="F:acyl-CoA dehydrogenase activity"/>
    <property type="evidence" value="ECO:0007669"/>
    <property type="project" value="TreeGrafter"/>
</dbReference>
<dbReference type="Gene3D" id="1.10.540.10">
    <property type="entry name" value="Acyl-CoA dehydrogenase/oxidase, N-terminal domain"/>
    <property type="match status" value="1"/>
</dbReference>
<dbReference type="InterPro" id="IPR009100">
    <property type="entry name" value="AcylCoA_DH/oxidase_NM_dom_sf"/>
</dbReference>
<dbReference type="GO" id="GO:0005737">
    <property type="term" value="C:cytoplasm"/>
    <property type="evidence" value="ECO:0007669"/>
    <property type="project" value="TreeGrafter"/>
</dbReference>
<dbReference type="PANTHER" id="PTHR48083">
    <property type="entry name" value="MEDIUM-CHAIN SPECIFIC ACYL-COA DEHYDROGENASE, MITOCHONDRIAL-RELATED"/>
    <property type="match status" value="1"/>
</dbReference>
<dbReference type="GO" id="GO:0033539">
    <property type="term" value="P:fatty acid beta-oxidation using acyl-CoA dehydrogenase"/>
    <property type="evidence" value="ECO:0007669"/>
    <property type="project" value="TreeGrafter"/>
</dbReference>
<accession>A0AB39R755</accession>
<dbReference type="AlphaFoldDB" id="A0AB39R755"/>
<dbReference type="InterPro" id="IPR036250">
    <property type="entry name" value="AcylCo_DH-like_C"/>
</dbReference>
<comment type="similarity">
    <text evidence="2">Belongs to the HpaH/HsaA monooxygenase family.</text>
</comment>
<dbReference type="InterPro" id="IPR050741">
    <property type="entry name" value="Acyl-CoA_dehydrogenase"/>
</dbReference>
<dbReference type="Gene3D" id="1.20.140.10">
    <property type="entry name" value="Butyryl-CoA Dehydrogenase, subunit A, domain 3"/>
    <property type="match status" value="1"/>
</dbReference>